<evidence type="ECO:0000313" key="7">
    <source>
        <dbReference type="Proteomes" id="UP000248079"/>
    </source>
</evidence>
<accession>A0A2V4AAL0</accession>
<keyword evidence="4" id="KW-0676">Redox-active center</keyword>
<evidence type="ECO:0000256" key="2">
    <source>
        <dbReference type="ARBA" id="ARBA00022748"/>
    </source>
</evidence>
<dbReference type="PROSITE" id="PS51257">
    <property type="entry name" value="PROKAR_LIPOPROTEIN"/>
    <property type="match status" value="1"/>
</dbReference>
<dbReference type="GO" id="GO:0030313">
    <property type="term" value="C:cell envelope"/>
    <property type="evidence" value="ECO:0007669"/>
    <property type="project" value="UniProtKB-SubCell"/>
</dbReference>
<evidence type="ECO:0000256" key="4">
    <source>
        <dbReference type="ARBA" id="ARBA00023284"/>
    </source>
</evidence>
<organism evidence="6 7">
    <name type="scientific">Marinifilum breve</name>
    <dbReference type="NCBI Taxonomy" id="2184082"/>
    <lineage>
        <taxon>Bacteria</taxon>
        <taxon>Pseudomonadati</taxon>
        <taxon>Bacteroidota</taxon>
        <taxon>Bacteroidia</taxon>
        <taxon>Marinilabiliales</taxon>
        <taxon>Marinifilaceae</taxon>
    </lineage>
</organism>
<dbReference type="InterPro" id="IPR050553">
    <property type="entry name" value="Thioredoxin_ResA/DsbE_sf"/>
</dbReference>
<gene>
    <name evidence="6" type="ORF">DF185_10005</name>
</gene>
<dbReference type="GO" id="GO:0017004">
    <property type="term" value="P:cytochrome complex assembly"/>
    <property type="evidence" value="ECO:0007669"/>
    <property type="project" value="UniProtKB-KW"/>
</dbReference>
<dbReference type="InterPro" id="IPR017937">
    <property type="entry name" value="Thioredoxin_CS"/>
</dbReference>
<dbReference type="Pfam" id="PF00578">
    <property type="entry name" value="AhpC-TSA"/>
    <property type="match status" value="1"/>
</dbReference>
<protein>
    <recommendedName>
        <fullName evidence="5">Thioredoxin domain-containing protein</fullName>
    </recommendedName>
</protein>
<proteinExistence type="predicted"/>
<dbReference type="PANTHER" id="PTHR42852:SF6">
    <property type="entry name" value="THIOL:DISULFIDE INTERCHANGE PROTEIN DSBE"/>
    <property type="match status" value="1"/>
</dbReference>
<dbReference type="PANTHER" id="PTHR42852">
    <property type="entry name" value="THIOL:DISULFIDE INTERCHANGE PROTEIN DSBE"/>
    <property type="match status" value="1"/>
</dbReference>
<dbReference type="RefSeq" id="WP_110360617.1">
    <property type="nucleotide sequence ID" value="NZ_QFLI01000004.1"/>
</dbReference>
<comment type="subcellular location">
    <subcellularLocation>
        <location evidence="1">Cell envelope</location>
    </subcellularLocation>
</comment>
<dbReference type="EMBL" id="QFLI01000004">
    <property type="protein sequence ID" value="PXY00984.1"/>
    <property type="molecule type" value="Genomic_DNA"/>
</dbReference>
<dbReference type="Proteomes" id="UP000248079">
    <property type="component" value="Unassembled WGS sequence"/>
</dbReference>
<keyword evidence="3" id="KW-1015">Disulfide bond</keyword>
<evidence type="ECO:0000259" key="5">
    <source>
        <dbReference type="PROSITE" id="PS51352"/>
    </source>
</evidence>
<dbReference type="GO" id="GO:0016491">
    <property type="term" value="F:oxidoreductase activity"/>
    <property type="evidence" value="ECO:0007669"/>
    <property type="project" value="InterPro"/>
</dbReference>
<dbReference type="InterPro" id="IPR036249">
    <property type="entry name" value="Thioredoxin-like_sf"/>
</dbReference>
<dbReference type="CDD" id="cd02966">
    <property type="entry name" value="TlpA_like_family"/>
    <property type="match status" value="1"/>
</dbReference>
<reference evidence="6 7" key="1">
    <citation type="submission" date="2018-05" db="EMBL/GenBank/DDBJ databases">
        <title>Marinifilum breve JC075T sp. nov., a marine bacterium isolated from Yongle Blue Hole in the South China Sea.</title>
        <authorList>
            <person name="Fu T."/>
        </authorList>
    </citation>
    <scope>NUCLEOTIDE SEQUENCE [LARGE SCALE GENOMIC DNA]</scope>
    <source>
        <strain evidence="6 7">JC075</strain>
    </source>
</reference>
<dbReference type="PROSITE" id="PS00194">
    <property type="entry name" value="THIOREDOXIN_1"/>
    <property type="match status" value="1"/>
</dbReference>
<comment type="caution">
    <text evidence="6">The sequence shown here is derived from an EMBL/GenBank/DDBJ whole genome shotgun (WGS) entry which is preliminary data.</text>
</comment>
<dbReference type="AlphaFoldDB" id="A0A2V4AAL0"/>
<name>A0A2V4AAL0_9BACT</name>
<dbReference type="OrthoDB" id="9794348at2"/>
<keyword evidence="7" id="KW-1185">Reference proteome</keyword>
<evidence type="ECO:0000256" key="3">
    <source>
        <dbReference type="ARBA" id="ARBA00023157"/>
    </source>
</evidence>
<keyword evidence="2" id="KW-0201">Cytochrome c-type biogenesis</keyword>
<dbReference type="SUPFAM" id="SSF52833">
    <property type="entry name" value="Thioredoxin-like"/>
    <property type="match status" value="1"/>
</dbReference>
<feature type="domain" description="Thioredoxin" evidence="5">
    <location>
        <begin position="251"/>
        <end position="386"/>
    </location>
</feature>
<sequence length="386" mass="43620">MKNLLVIAALSGIFMTSCKEHKEEVKTDTFKYSISMDITNLRGPVILLDRTTSEPIKTIYSRTPEFKMEGELPLDKMHASYVLHFPSKYSNPYMYPVKEACAIDFYMDKSTSIKAHYDSLLFSNVENEHMNKVEQFKQANLPAVVEFDKFNKQSLKESDGERRSEKEQIAYANKGNALLDAVRKEVIQKTGKFKDSEEMAVILANWGGQVGVEKLDSLGALFQPAVKETAAYERIVAVLDYMKKQTAPKSLSVGDKAPAFTLKDATGNEHSLSDFKGKYLVIDFWASWCGPCKKEMPFMKELYGKYHAKGLEMLAISTDQDPNAWKKAMKKLNMPYLQLHDKNGDVAASYFVRGIPYVLLIGPKGDILAIERGEALEETIKENLKL</sequence>
<dbReference type="InterPro" id="IPR000866">
    <property type="entry name" value="AhpC/TSA"/>
</dbReference>
<dbReference type="PROSITE" id="PS51352">
    <property type="entry name" value="THIOREDOXIN_2"/>
    <property type="match status" value="1"/>
</dbReference>
<evidence type="ECO:0000313" key="6">
    <source>
        <dbReference type="EMBL" id="PXY00984.1"/>
    </source>
</evidence>
<dbReference type="GO" id="GO:0016209">
    <property type="term" value="F:antioxidant activity"/>
    <property type="evidence" value="ECO:0007669"/>
    <property type="project" value="InterPro"/>
</dbReference>
<dbReference type="Gene3D" id="3.40.30.10">
    <property type="entry name" value="Glutaredoxin"/>
    <property type="match status" value="1"/>
</dbReference>
<evidence type="ECO:0000256" key="1">
    <source>
        <dbReference type="ARBA" id="ARBA00004196"/>
    </source>
</evidence>
<dbReference type="InterPro" id="IPR013766">
    <property type="entry name" value="Thioredoxin_domain"/>
</dbReference>